<dbReference type="EMBL" id="JSWE01000124">
    <property type="protein sequence ID" value="KIE04940.1"/>
    <property type="molecule type" value="Genomic_DNA"/>
</dbReference>
<dbReference type="PANTHER" id="PTHR42919">
    <property type="entry name" value="N-ALPHA-ACETYLTRANSFERASE"/>
    <property type="match status" value="1"/>
</dbReference>
<sequence length="139" mass="15985">MEYKLIVQDSENSEITEILKQGVRSYSSAYFNGVVGGDSFVIYTQNKEGKVIGGISGNLGRYAKVAWAWVDEEYRSQKLGTKLFNELDKFAKSKGSRYILLETFEFQAKPFYEKIGYECIGTVKRLIEGYDCHFMRKEL</sequence>
<dbReference type="Gene3D" id="3.40.630.30">
    <property type="match status" value="1"/>
</dbReference>
<dbReference type="CDD" id="cd04301">
    <property type="entry name" value="NAT_SF"/>
    <property type="match status" value="1"/>
</dbReference>
<reference evidence="4 5" key="1">
    <citation type="submission" date="2014-11" db="EMBL/GenBank/DDBJ databases">
        <title>A Rickettsiales Symbiont of Amoebae With Ancient Features.</title>
        <authorList>
            <person name="Schulz F."/>
            <person name="Martijn J."/>
            <person name="Wascher F."/>
            <person name="Kostanjsek R."/>
            <person name="Ettema T.J."/>
            <person name="Horn M."/>
        </authorList>
    </citation>
    <scope>NUCLEOTIDE SEQUENCE [LARGE SCALE GENOMIC DNA]</scope>
    <source>
        <strain evidence="4 5">UWC36</strain>
    </source>
</reference>
<dbReference type="OrthoDB" id="9787920at2"/>
<protein>
    <submittedName>
        <fullName evidence="4">Putative GCN5-related N-acetyltransferase</fullName>
    </submittedName>
</protein>
<dbReference type="Proteomes" id="UP000031258">
    <property type="component" value="Unassembled WGS sequence"/>
</dbReference>
<dbReference type="PANTHER" id="PTHR42919:SF8">
    <property type="entry name" value="N-ALPHA-ACETYLTRANSFERASE 50"/>
    <property type="match status" value="1"/>
</dbReference>
<keyword evidence="1 4" id="KW-0808">Transferase</keyword>
<proteinExistence type="predicted"/>
<dbReference type="AlphaFoldDB" id="A0A0C1QY24"/>
<name>A0A0C1QY24_9RICK</name>
<dbReference type="RefSeq" id="WP_039456930.1">
    <property type="nucleotide sequence ID" value="NZ_JSWE01000124.1"/>
</dbReference>
<accession>A0A0C1QY24</accession>
<dbReference type="STRING" id="86105.NF27_EY00360"/>
<keyword evidence="5" id="KW-1185">Reference proteome</keyword>
<dbReference type="InterPro" id="IPR000182">
    <property type="entry name" value="GNAT_dom"/>
</dbReference>
<feature type="domain" description="N-acetyltransferase" evidence="3">
    <location>
        <begin position="1"/>
        <end position="139"/>
    </location>
</feature>
<gene>
    <name evidence="4" type="ORF">NF27_EY00360</name>
</gene>
<evidence type="ECO:0000259" key="3">
    <source>
        <dbReference type="PROSITE" id="PS51186"/>
    </source>
</evidence>
<evidence type="ECO:0000256" key="2">
    <source>
        <dbReference type="ARBA" id="ARBA00023315"/>
    </source>
</evidence>
<evidence type="ECO:0000313" key="4">
    <source>
        <dbReference type="EMBL" id="KIE04940.1"/>
    </source>
</evidence>
<keyword evidence="2" id="KW-0012">Acyltransferase</keyword>
<dbReference type="InterPro" id="IPR051556">
    <property type="entry name" value="N-term/lysine_N-AcTrnsfr"/>
</dbReference>
<dbReference type="Pfam" id="PF13508">
    <property type="entry name" value="Acetyltransf_7"/>
    <property type="match status" value="1"/>
</dbReference>
<dbReference type="InterPro" id="IPR016181">
    <property type="entry name" value="Acyl_CoA_acyltransferase"/>
</dbReference>
<organism evidence="4 5">
    <name type="scientific">Candidatus Jidaibacter acanthamoebae</name>
    <dbReference type="NCBI Taxonomy" id="86105"/>
    <lineage>
        <taxon>Bacteria</taxon>
        <taxon>Pseudomonadati</taxon>
        <taxon>Pseudomonadota</taxon>
        <taxon>Alphaproteobacteria</taxon>
        <taxon>Rickettsiales</taxon>
        <taxon>Candidatus Midichloriaceae</taxon>
        <taxon>Candidatus Jidaibacter</taxon>
    </lineage>
</organism>
<dbReference type="GO" id="GO:0016747">
    <property type="term" value="F:acyltransferase activity, transferring groups other than amino-acyl groups"/>
    <property type="evidence" value="ECO:0007669"/>
    <property type="project" value="InterPro"/>
</dbReference>
<evidence type="ECO:0000313" key="5">
    <source>
        <dbReference type="Proteomes" id="UP000031258"/>
    </source>
</evidence>
<dbReference type="SUPFAM" id="SSF55729">
    <property type="entry name" value="Acyl-CoA N-acyltransferases (Nat)"/>
    <property type="match status" value="1"/>
</dbReference>
<comment type="caution">
    <text evidence="4">The sequence shown here is derived from an EMBL/GenBank/DDBJ whole genome shotgun (WGS) entry which is preliminary data.</text>
</comment>
<dbReference type="PROSITE" id="PS51186">
    <property type="entry name" value="GNAT"/>
    <property type="match status" value="1"/>
</dbReference>
<evidence type="ECO:0000256" key="1">
    <source>
        <dbReference type="ARBA" id="ARBA00022679"/>
    </source>
</evidence>